<dbReference type="AlphaFoldDB" id="A0A9X0DR34"/>
<comment type="caution">
    <text evidence="2">The sequence shown here is derived from an EMBL/GenBank/DDBJ whole genome shotgun (WGS) entry which is preliminary data.</text>
</comment>
<keyword evidence="3" id="KW-1185">Reference proteome</keyword>
<accession>A0A9X0DR34</accession>
<dbReference type="SUPFAM" id="SSF81383">
    <property type="entry name" value="F-box domain"/>
    <property type="match status" value="1"/>
</dbReference>
<proteinExistence type="predicted"/>
<dbReference type="PROSITE" id="PS50181">
    <property type="entry name" value="FBOX"/>
    <property type="match status" value="1"/>
</dbReference>
<dbReference type="Proteomes" id="UP001152300">
    <property type="component" value="Unassembled WGS sequence"/>
</dbReference>
<name>A0A9X0DR34_9HELO</name>
<sequence>MAADSLSQVLEDMKLEDGRPNYQLRTLAIQHLLNSSTLTFGEKRIFAAHFKNNDFVHDIIAKLPIELLALLVENLDLEDFMSMRCVNRVWREKLSNEKVSMSILRVHFRRTWEDIKSLSEEDKKLRLDNFPQFCTRRLKRNRGMYDQVSVYRYPNGSDTEDGRPLFSNEIIFQYHNGRVAMVADSHTSIQVDNLRSGVSIRYMHEQRYPFNHWLLSNQTLVACFDHPKPHLKVWSLDEEVDPNVIRLECRHSILATHNRQVAFLAADNHFRLKGSIIHVWNDGRVQELAEPKFADIWTPYELRICGLVFHPTEESHQFVFYQPFSTFLEPSIPGKTNKVIVQEYIAGVPHKTCHGVIPASYLTGPFILESINDDGLVAILPNLRFETEESTLYSSQPPPHCNHGISVASGPGLASYSFTAFNVFTQEFQNISNHLKAIPVHSGFWEPLFWRGQSIVLCGKSGFESLPGTPDDKPIKGLISASVCDEKRKFRCVRGHGLHDSVKAAAAFCLPFETPLSIRWLAGIRGDDDFIVCNFDEGYVVWRF</sequence>
<reference evidence="2" key="1">
    <citation type="submission" date="2022-11" db="EMBL/GenBank/DDBJ databases">
        <title>Genome Resource of Sclerotinia nivalis Strain SnTB1, a Plant Pathogen Isolated from American Ginseng.</title>
        <authorList>
            <person name="Fan S."/>
        </authorList>
    </citation>
    <scope>NUCLEOTIDE SEQUENCE</scope>
    <source>
        <strain evidence="2">SnTB1</strain>
    </source>
</reference>
<evidence type="ECO:0000259" key="1">
    <source>
        <dbReference type="PROSITE" id="PS50181"/>
    </source>
</evidence>
<gene>
    <name evidence="2" type="ORF">OCU04_001431</name>
</gene>
<dbReference type="InterPro" id="IPR001810">
    <property type="entry name" value="F-box_dom"/>
</dbReference>
<dbReference type="InterPro" id="IPR036047">
    <property type="entry name" value="F-box-like_dom_sf"/>
</dbReference>
<feature type="domain" description="F-box" evidence="1">
    <location>
        <begin position="57"/>
        <end position="115"/>
    </location>
</feature>
<dbReference type="CDD" id="cd09917">
    <property type="entry name" value="F-box_SF"/>
    <property type="match status" value="1"/>
</dbReference>
<dbReference type="Gene3D" id="1.20.1280.50">
    <property type="match status" value="1"/>
</dbReference>
<dbReference type="OrthoDB" id="5295250at2759"/>
<evidence type="ECO:0000313" key="3">
    <source>
        <dbReference type="Proteomes" id="UP001152300"/>
    </source>
</evidence>
<protein>
    <recommendedName>
        <fullName evidence="1">F-box domain-containing protein</fullName>
    </recommendedName>
</protein>
<dbReference type="EMBL" id="JAPEIS010000001">
    <property type="protein sequence ID" value="KAJ8071087.1"/>
    <property type="molecule type" value="Genomic_DNA"/>
</dbReference>
<organism evidence="2 3">
    <name type="scientific">Sclerotinia nivalis</name>
    <dbReference type="NCBI Taxonomy" id="352851"/>
    <lineage>
        <taxon>Eukaryota</taxon>
        <taxon>Fungi</taxon>
        <taxon>Dikarya</taxon>
        <taxon>Ascomycota</taxon>
        <taxon>Pezizomycotina</taxon>
        <taxon>Leotiomycetes</taxon>
        <taxon>Helotiales</taxon>
        <taxon>Sclerotiniaceae</taxon>
        <taxon>Sclerotinia</taxon>
    </lineage>
</organism>
<dbReference type="Pfam" id="PF00646">
    <property type="entry name" value="F-box"/>
    <property type="match status" value="1"/>
</dbReference>
<evidence type="ECO:0000313" key="2">
    <source>
        <dbReference type="EMBL" id="KAJ8071087.1"/>
    </source>
</evidence>